<evidence type="ECO:0000256" key="5">
    <source>
        <dbReference type="ARBA" id="ARBA00022679"/>
    </source>
</evidence>
<gene>
    <name evidence="13" type="ORF">TIFTF001_024319</name>
</gene>
<comment type="cofactor">
    <cofactor evidence="2">
        <name>Zn(2+)</name>
        <dbReference type="ChEBI" id="CHEBI:29105"/>
    </cofactor>
</comment>
<keyword evidence="10" id="KW-0862">Zinc</keyword>
<evidence type="ECO:0000256" key="1">
    <source>
        <dbReference type="ARBA" id="ARBA00001798"/>
    </source>
</evidence>
<evidence type="ECO:0000256" key="7">
    <source>
        <dbReference type="ARBA" id="ARBA00022737"/>
    </source>
</evidence>
<feature type="domain" description="RING-type" evidence="12">
    <location>
        <begin position="90"/>
        <end position="283"/>
    </location>
</feature>
<keyword evidence="7" id="KW-0677">Repeat</keyword>
<dbReference type="GO" id="GO:0016567">
    <property type="term" value="P:protein ubiquitination"/>
    <property type="evidence" value="ECO:0007669"/>
    <property type="project" value="InterPro"/>
</dbReference>
<feature type="region of interest" description="Disordered" evidence="11">
    <location>
        <begin position="1"/>
        <end position="39"/>
    </location>
</feature>
<dbReference type="SMART" id="SM00647">
    <property type="entry name" value="IBR"/>
    <property type="match status" value="1"/>
</dbReference>
<dbReference type="EC" id="2.3.2.31" evidence="4"/>
<sequence>MVDRSSSGDKMEENDGSASDGEHGFEEYEDDDFNATHDSNFGFNPDPVITKESLLAEQWGPFAEGKNELYAEAGVPLFKHGDGLEFSSSSRVTCAVCAVEVPANERRTMECGHYFCNTFCDESKVRKLLGDKDPNLAEKFDYFLLKSYMEDSTKVKWCPSVPHCGNAIRIDGDVLCEVECDCGLEFRFSCLSEAHSPCSCLFWELWNKSWLCGRRAGRDHKNGCPVKEKQVTRSSKKNERYYSHFHQHYTSQQDILELGRSMLKNLPERRLLFGESDLESEEF</sequence>
<keyword evidence="8" id="KW-0863">Zinc-finger</keyword>
<evidence type="ECO:0000256" key="2">
    <source>
        <dbReference type="ARBA" id="ARBA00001947"/>
    </source>
</evidence>
<evidence type="ECO:0000256" key="3">
    <source>
        <dbReference type="ARBA" id="ARBA00004906"/>
    </source>
</evidence>
<dbReference type="InterPro" id="IPR031127">
    <property type="entry name" value="E3_UB_ligase_RBR"/>
</dbReference>
<evidence type="ECO:0000256" key="6">
    <source>
        <dbReference type="ARBA" id="ARBA00022723"/>
    </source>
</evidence>
<organism evidence="13 14">
    <name type="scientific">Ficus carica</name>
    <name type="common">Common fig</name>
    <dbReference type="NCBI Taxonomy" id="3494"/>
    <lineage>
        <taxon>Eukaryota</taxon>
        <taxon>Viridiplantae</taxon>
        <taxon>Streptophyta</taxon>
        <taxon>Embryophyta</taxon>
        <taxon>Tracheophyta</taxon>
        <taxon>Spermatophyta</taxon>
        <taxon>Magnoliopsida</taxon>
        <taxon>eudicotyledons</taxon>
        <taxon>Gunneridae</taxon>
        <taxon>Pentapetalae</taxon>
        <taxon>rosids</taxon>
        <taxon>fabids</taxon>
        <taxon>Rosales</taxon>
        <taxon>Moraceae</taxon>
        <taxon>Ficeae</taxon>
        <taxon>Ficus</taxon>
    </lineage>
</organism>
<evidence type="ECO:0000313" key="14">
    <source>
        <dbReference type="Proteomes" id="UP001187192"/>
    </source>
</evidence>
<dbReference type="GO" id="GO:0008270">
    <property type="term" value="F:zinc ion binding"/>
    <property type="evidence" value="ECO:0007669"/>
    <property type="project" value="UniProtKB-KW"/>
</dbReference>
<protein>
    <recommendedName>
        <fullName evidence="4">RBR-type E3 ubiquitin transferase</fullName>
        <ecNumber evidence="4">2.3.2.31</ecNumber>
    </recommendedName>
</protein>
<comment type="pathway">
    <text evidence="3">Protein modification; protein ubiquitination.</text>
</comment>
<evidence type="ECO:0000313" key="13">
    <source>
        <dbReference type="EMBL" id="GMN55199.1"/>
    </source>
</evidence>
<dbReference type="PANTHER" id="PTHR11685">
    <property type="entry name" value="RBR FAMILY RING FINGER AND IBR DOMAIN-CONTAINING"/>
    <property type="match status" value="1"/>
</dbReference>
<reference evidence="13" key="1">
    <citation type="submission" date="2023-07" db="EMBL/GenBank/DDBJ databases">
        <title>draft genome sequence of fig (Ficus carica).</title>
        <authorList>
            <person name="Takahashi T."/>
            <person name="Nishimura K."/>
        </authorList>
    </citation>
    <scope>NUCLEOTIDE SEQUENCE</scope>
</reference>
<keyword evidence="14" id="KW-1185">Reference proteome</keyword>
<dbReference type="InterPro" id="IPR002867">
    <property type="entry name" value="IBR_dom"/>
</dbReference>
<feature type="compositionally biased region" description="Basic and acidic residues" evidence="11">
    <location>
        <begin position="1"/>
        <end position="13"/>
    </location>
</feature>
<accession>A0AA88AGF7</accession>
<dbReference type="EMBL" id="BTGU01000055">
    <property type="protein sequence ID" value="GMN55199.1"/>
    <property type="molecule type" value="Genomic_DNA"/>
</dbReference>
<evidence type="ECO:0000259" key="12">
    <source>
        <dbReference type="PROSITE" id="PS51873"/>
    </source>
</evidence>
<dbReference type="SUPFAM" id="SSF57850">
    <property type="entry name" value="RING/U-box"/>
    <property type="match status" value="1"/>
</dbReference>
<evidence type="ECO:0000256" key="11">
    <source>
        <dbReference type="SAM" id="MobiDB-lite"/>
    </source>
</evidence>
<comment type="catalytic activity">
    <reaction evidence="1">
        <text>[E2 ubiquitin-conjugating enzyme]-S-ubiquitinyl-L-cysteine + [acceptor protein]-L-lysine = [E2 ubiquitin-conjugating enzyme]-L-cysteine + [acceptor protein]-N(6)-ubiquitinyl-L-lysine.</text>
        <dbReference type="EC" id="2.3.2.31"/>
    </reaction>
</comment>
<evidence type="ECO:0000256" key="9">
    <source>
        <dbReference type="ARBA" id="ARBA00022786"/>
    </source>
</evidence>
<keyword evidence="5" id="KW-0808">Transferase</keyword>
<dbReference type="PROSITE" id="PS51873">
    <property type="entry name" value="TRIAD"/>
    <property type="match status" value="1"/>
</dbReference>
<keyword evidence="9" id="KW-0833">Ubl conjugation pathway</keyword>
<evidence type="ECO:0000256" key="10">
    <source>
        <dbReference type="ARBA" id="ARBA00022833"/>
    </source>
</evidence>
<keyword evidence="6" id="KW-0479">Metal-binding</keyword>
<evidence type="ECO:0000256" key="8">
    <source>
        <dbReference type="ARBA" id="ARBA00022771"/>
    </source>
</evidence>
<dbReference type="CDD" id="cd20346">
    <property type="entry name" value="BRcat_RBR_ANKIB1"/>
    <property type="match status" value="1"/>
</dbReference>
<dbReference type="InterPro" id="IPR044066">
    <property type="entry name" value="TRIAD_supradom"/>
</dbReference>
<dbReference type="Proteomes" id="UP001187192">
    <property type="component" value="Unassembled WGS sequence"/>
</dbReference>
<dbReference type="Pfam" id="PF01485">
    <property type="entry name" value="IBR"/>
    <property type="match status" value="1"/>
</dbReference>
<dbReference type="AlphaFoldDB" id="A0AA88AGF7"/>
<evidence type="ECO:0000256" key="4">
    <source>
        <dbReference type="ARBA" id="ARBA00012251"/>
    </source>
</evidence>
<name>A0AA88AGF7_FICCA</name>
<dbReference type="GO" id="GO:0061630">
    <property type="term" value="F:ubiquitin protein ligase activity"/>
    <property type="evidence" value="ECO:0007669"/>
    <property type="project" value="UniProtKB-EC"/>
</dbReference>
<proteinExistence type="predicted"/>
<comment type="caution">
    <text evidence="13">The sequence shown here is derived from an EMBL/GenBank/DDBJ whole genome shotgun (WGS) entry which is preliminary data.</text>
</comment>